<dbReference type="PANTHER" id="PTHR37422">
    <property type="entry name" value="TEICHURONIC ACID BIOSYNTHESIS PROTEIN TUAE"/>
    <property type="match status" value="1"/>
</dbReference>
<feature type="transmembrane region" description="Helical" evidence="5">
    <location>
        <begin position="49"/>
        <end position="68"/>
    </location>
</feature>
<dbReference type="Pfam" id="PF19358">
    <property type="entry name" value="DUF5935"/>
    <property type="match status" value="1"/>
</dbReference>
<feature type="transmembrane region" description="Helical" evidence="5">
    <location>
        <begin position="74"/>
        <end position="95"/>
    </location>
</feature>
<dbReference type="EMBL" id="VHSG01000020">
    <property type="protein sequence ID" value="TQV71755.1"/>
    <property type="molecule type" value="Genomic_DNA"/>
</dbReference>
<feature type="transmembrane region" description="Helical" evidence="5">
    <location>
        <begin position="396"/>
        <end position="412"/>
    </location>
</feature>
<feature type="transmembrane region" description="Helical" evidence="5">
    <location>
        <begin position="204"/>
        <end position="222"/>
    </location>
</feature>
<protein>
    <recommendedName>
        <fullName evidence="10">O-antigen ligase family protein</fullName>
    </recommendedName>
</protein>
<dbReference type="InterPro" id="IPR007016">
    <property type="entry name" value="O-antigen_ligase-rel_domated"/>
</dbReference>
<evidence type="ECO:0000256" key="5">
    <source>
        <dbReference type="SAM" id="Phobius"/>
    </source>
</evidence>
<dbReference type="InterPro" id="IPR045979">
    <property type="entry name" value="DUF5935"/>
</dbReference>
<evidence type="ECO:0000313" key="8">
    <source>
        <dbReference type="EMBL" id="TQV71755.1"/>
    </source>
</evidence>
<evidence type="ECO:0000256" key="3">
    <source>
        <dbReference type="ARBA" id="ARBA00022989"/>
    </source>
</evidence>
<organism evidence="8 9">
    <name type="scientific">Exilibacterium tricleocarpae</name>
    <dbReference type="NCBI Taxonomy" id="2591008"/>
    <lineage>
        <taxon>Bacteria</taxon>
        <taxon>Pseudomonadati</taxon>
        <taxon>Pseudomonadota</taxon>
        <taxon>Gammaproteobacteria</taxon>
        <taxon>Cellvibrionales</taxon>
        <taxon>Cellvibrionaceae</taxon>
        <taxon>Exilibacterium</taxon>
    </lineage>
</organism>
<evidence type="ECO:0000256" key="2">
    <source>
        <dbReference type="ARBA" id="ARBA00022692"/>
    </source>
</evidence>
<dbReference type="Pfam" id="PF04932">
    <property type="entry name" value="Wzy_C"/>
    <property type="match status" value="1"/>
</dbReference>
<feature type="transmembrane region" description="Helical" evidence="5">
    <location>
        <begin position="243"/>
        <end position="262"/>
    </location>
</feature>
<feature type="domain" description="DUF5935" evidence="7">
    <location>
        <begin position="28"/>
        <end position="193"/>
    </location>
</feature>
<feature type="transmembrane region" description="Helical" evidence="5">
    <location>
        <begin position="329"/>
        <end position="351"/>
    </location>
</feature>
<dbReference type="Proteomes" id="UP000319732">
    <property type="component" value="Unassembled WGS sequence"/>
</dbReference>
<evidence type="ECO:0000259" key="6">
    <source>
        <dbReference type="Pfam" id="PF04932"/>
    </source>
</evidence>
<dbReference type="GO" id="GO:0016020">
    <property type="term" value="C:membrane"/>
    <property type="evidence" value="ECO:0007669"/>
    <property type="project" value="UniProtKB-SubCell"/>
</dbReference>
<comment type="caution">
    <text evidence="8">The sequence shown here is derived from an EMBL/GenBank/DDBJ whole genome shotgun (WGS) entry which is preliminary data.</text>
</comment>
<sequence>MSTPLVSEFYAFKVKAMWSYFRREHFSFWMICGYLFFEFVRPQSLFPAIDILPWSQLLILGAFAGAILDKNVTWVNSTGNVLIILFLLVISIASLTATYPEWSQKHYSDFLNWFIIYFLIVTIVNKEQRFYLFFLVFLFASEKIAIGTTKIWAQRGFSFTSWGLSGPTGFFQNSGELAVLMLMLFPVSYYLWKTLKLRCNLFERGLLILFWVCPVMTVMGASSRGSQVALALQLLLMFRKSIFHFKYIFGFAIIATALWFLLPEEQKLRFSEAGEDKSSLQRLLYWEHGWTMMKDHPFFGVGFYNFIPYYQDYYSHDLLYAFAQLPHNIFIQVGTDAGFTGLFVFLLIIFYCLHESRKLVLSKETTDVERALAAGLGLGVLGFLVAGQFVTITYYPYLWISFPMIVCLSNIVRKRTESQL</sequence>
<feature type="transmembrane region" description="Helical" evidence="5">
    <location>
        <begin position="130"/>
        <end position="153"/>
    </location>
</feature>
<evidence type="ECO:0000256" key="1">
    <source>
        <dbReference type="ARBA" id="ARBA00004141"/>
    </source>
</evidence>
<evidence type="ECO:0000259" key="7">
    <source>
        <dbReference type="Pfam" id="PF19358"/>
    </source>
</evidence>
<evidence type="ECO:0008006" key="10">
    <source>
        <dbReference type="Google" id="ProtNLM"/>
    </source>
</evidence>
<feature type="transmembrane region" description="Helical" evidence="5">
    <location>
        <begin position="371"/>
        <end position="390"/>
    </location>
</feature>
<keyword evidence="9" id="KW-1185">Reference proteome</keyword>
<dbReference type="AlphaFoldDB" id="A0A545T3I8"/>
<accession>A0A545T3I8</accession>
<name>A0A545T3I8_9GAMM</name>
<gene>
    <name evidence="8" type="ORF">FKG94_19085</name>
</gene>
<reference evidence="8 9" key="1">
    <citation type="submission" date="2019-06" db="EMBL/GenBank/DDBJ databases">
        <title>Whole genome sequence for Cellvibrionaceae sp. R142.</title>
        <authorList>
            <person name="Wang G."/>
        </authorList>
    </citation>
    <scope>NUCLEOTIDE SEQUENCE [LARGE SCALE GENOMIC DNA]</scope>
    <source>
        <strain evidence="8 9">R142</strain>
    </source>
</reference>
<keyword evidence="3 5" id="KW-1133">Transmembrane helix</keyword>
<dbReference type="RefSeq" id="WP_142928531.1">
    <property type="nucleotide sequence ID" value="NZ_ML660099.1"/>
</dbReference>
<dbReference type="PANTHER" id="PTHR37422:SF13">
    <property type="entry name" value="LIPOPOLYSACCHARIDE BIOSYNTHESIS PROTEIN PA4999-RELATED"/>
    <property type="match status" value="1"/>
</dbReference>
<evidence type="ECO:0000313" key="9">
    <source>
        <dbReference type="Proteomes" id="UP000319732"/>
    </source>
</evidence>
<comment type="subcellular location">
    <subcellularLocation>
        <location evidence="1">Membrane</location>
        <topology evidence="1">Multi-pass membrane protein</topology>
    </subcellularLocation>
</comment>
<evidence type="ECO:0000256" key="4">
    <source>
        <dbReference type="ARBA" id="ARBA00023136"/>
    </source>
</evidence>
<feature type="domain" description="O-antigen ligase-related" evidence="6">
    <location>
        <begin position="212"/>
        <end position="346"/>
    </location>
</feature>
<feature type="transmembrane region" description="Helical" evidence="5">
    <location>
        <begin position="107"/>
        <end position="124"/>
    </location>
</feature>
<keyword evidence="4 5" id="KW-0472">Membrane</keyword>
<proteinExistence type="predicted"/>
<feature type="transmembrane region" description="Helical" evidence="5">
    <location>
        <begin position="174"/>
        <end position="192"/>
    </location>
</feature>
<keyword evidence="2 5" id="KW-0812">Transmembrane</keyword>
<dbReference type="InterPro" id="IPR051533">
    <property type="entry name" value="WaaL-like"/>
</dbReference>
<dbReference type="OrthoDB" id="9768226at2"/>